<gene>
    <name evidence="8" type="ORF">AACH11_22420</name>
</gene>
<evidence type="ECO:0000259" key="7">
    <source>
        <dbReference type="PROSITE" id="PS51085"/>
    </source>
</evidence>
<dbReference type="InterPro" id="IPR001041">
    <property type="entry name" value="2Fe-2S_ferredoxin-type"/>
</dbReference>
<evidence type="ECO:0000256" key="6">
    <source>
        <dbReference type="SAM" id="Phobius"/>
    </source>
</evidence>
<protein>
    <submittedName>
        <fullName evidence="8">FAD-dependent oxidoreductase</fullName>
    </submittedName>
</protein>
<evidence type="ECO:0000256" key="3">
    <source>
        <dbReference type="ARBA" id="ARBA00022630"/>
    </source>
</evidence>
<feature type="transmembrane region" description="Helical" evidence="6">
    <location>
        <begin position="120"/>
        <end position="143"/>
    </location>
</feature>
<evidence type="ECO:0000313" key="8">
    <source>
        <dbReference type="EMBL" id="MEK8028724.1"/>
    </source>
</evidence>
<feature type="transmembrane region" description="Helical" evidence="6">
    <location>
        <begin position="196"/>
        <end position="217"/>
    </location>
</feature>
<dbReference type="Gene3D" id="3.50.50.60">
    <property type="entry name" value="FAD/NAD(P)-binding domain"/>
    <property type="match status" value="2"/>
</dbReference>
<dbReference type="Pfam" id="PF00111">
    <property type="entry name" value="Fer2"/>
    <property type="match status" value="1"/>
</dbReference>
<name>A0ABU9BI15_9BURK</name>
<evidence type="ECO:0000256" key="4">
    <source>
        <dbReference type="ARBA" id="ARBA00022827"/>
    </source>
</evidence>
<keyword evidence="3" id="KW-0285">Flavoprotein</keyword>
<evidence type="ECO:0000256" key="5">
    <source>
        <dbReference type="SAM" id="MobiDB-lite"/>
    </source>
</evidence>
<dbReference type="Proteomes" id="UP001368500">
    <property type="component" value="Unassembled WGS sequence"/>
</dbReference>
<keyword evidence="6" id="KW-1133">Transmembrane helix</keyword>
<feature type="transmembrane region" description="Helical" evidence="6">
    <location>
        <begin position="288"/>
        <end position="305"/>
    </location>
</feature>
<evidence type="ECO:0000256" key="2">
    <source>
        <dbReference type="ARBA" id="ARBA00006442"/>
    </source>
</evidence>
<evidence type="ECO:0000313" key="9">
    <source>
        <dbReference type="Proteomes" id="UP001368500"/>
    </source>
</evidence>
<dbReference type="PRINTS" id="PR00411">
    <property type="entry name" value="PNDRDTASEI"/>
</dbReference>
<comment type="caution">
    <text evidence="8">The sequence shown here is derived from an EMBL/GenBank/DDBJ whole genome shotgun (WGS) entry which is preliminary data.</text>
</comment>
<keyword evidence="6" id="KW-0812">Transmembrane</keyword>
<accession>A0ABU9BI15</accession>
<keyword evidence="6" id="KW-0472">Membrane</keyword>
<feature type="compositionally biased region" description="Low complexity" evidence="5">
    <location>
        <begin position="34"/>
        <end position="60"/>
    </location>
</feature>
<keyword evidence="9" id="KW-1185">Reference proteome</keyword>
<feature type="transmembrane region" description="Helical" evidence="6">
    <location>
        <begin position="344"/>
        <end position="361"/>
    </location>
</feature>
<dbReference type="InterPro" id="IPR036010">
    <property type="entry name" value="2Fe-2S_ferredoxin-like_sf"/>
</dbReference>
<dbReference type="PROSITE" id="PS51085">
    <property type="entry name" value="2FE2S_FER_2"/>
    <property type="match status" value="1"/>
</dbReference>
<evidence type="ECO:0000256" key="1">
    <source>
        <dbReference type="ARBA" id="ARBA00001974"/>
    </source>
</evidence>
<dbReference type="EMBL" id="JBBUTF010000029">
    <property type="protein sequence ID" value="MEK8028724.1"/>
    <property type="molecule type" value="Genomic_DNA"/>
</dbReference>
<dbReference type="Pfam" id="PF07992">
    <property type="entry name" value="Pyr_redox_2"/>
    <property type="match status" value="1"/>
</dbReference>
<dbReference type="InterPro" id="IPR023753">
    <property type="entry name" value="FAD/NAD-binding_dom"/>
</dbReference>
<dbReference type="InterPro" id="IPR012675">
    <property type="entry name" value="Beta-grasp_dom_sf"/>
</dbReference>
<comment type="cofactor">
    <cofactor evidence="1">
        <name>FAD</name>
        <dbReference type="ChEBI" id="CHEBI:57692"/>
    </cofactor>
</comment>
<sequence length="995" mass="105570">MKRARRTRVSPESTRQARLRAVGPGALADDGSTPDARGAAPAAEDTPAAPAPSGTAARGRVIPLHPLPPPGAQQDATQFFRNYTQREPRVPAAVWWTARGLALGLALLVPLLLWRQPQTGLLLFWGVIIPLVPALLVIAPGLWRQVCPMATLNQLPRLLGRSRGAELPEHWKDAAFGISLLLLIGGIALRRPLLNSHAGALAALVLAMLAAALIGGLRWRGRSGWCGTFCPLGPVQRLYGQAPLVVVRNGYCTPCVGCQKSCYDFNPRAAVFSDLYDADPRNAAQRRLFMGFLPGLVLGYFLAPAGAHAPVWLQMLAPVGGGCATAGLYLAAQTFVPALAAQPFRVALAFGVTALGAYYAFAGPLLVDALATLTGHEAPPLLRSLARGSGLALAAVLAASGLHAERRWREAREQARPAQAEPATLSVRPAQALREGLARQQHDGATVTDRETGISFTVAPDATLLDGLQAAGLKINYGCRSGLCGADAVAICAGHEHLAPPGADECATLRRLGLDGHARLACMTEVRGPVLIDRDVRALAEPPVAPPPQDPLTLRAAGADGDTVVPPHDPALDRGVARVVIVGNGVAGMTVAEQLRRMSPGVQITLVAHETHGFYNRMAIARLLHEPDTDPQSLALLPGDWAERQRITLLDGTVAARIDRPNRLLLLARPDDAGTPQPEGVLEWDRLVLASGASGVAPDARFLGHANAFVLRGADDALAMRRYAQRRAARRALVLGGGVLGIEAAEALCRAGLQVTLVQRADRLMNEQLDRPGAQRVQTWLEMQGVQVLTGTEVTRFEGTPQRIESAWLSHGPRVQADLYVAALGIRANTFLAEQCGLAMGRHGVLVDEHMQTTDPQILAVGDVADLPGTARGLWPIATAQAHCAVATLIGLPQDYSSPRHVLQLKSEGIAVCSSGETTGRPGDETWTAGDNAADGAWWRLVLRQGQLVGGLYVGPPGSAKLFVRLLQRPIDLTPLRPTLREGRLDGLAERLAAT</sequence>
<proteinExistence type="inferred from homology"/>
<feature type="region of interest" description="Disordered" evidence="5">
    <location>
        <begin position="1"/>
        <end position="68"/>
    </location>
</feature>
<comment type="similarity">
    <text evidence="2">Belongs to the FAD-dependent oxidoreductase family.</text>
</comment>
<feature type="transmembrane region" description="Helical" evidence="6">
    <location>
        <begin position="311"/>
        <end position="332"/>
    </location>
</feature>
<dbReference type="InterPro" id="IPR036188">
    <property type="entry name" value="FAD/NAD-bd_sf"/>
</dbReference>
<dbReference type="InterPro" id="IPR050260">
    <property type="entry name" value="FAD-bd_OxRdtase"/>
</dbReference>
<dbReference type="PANTHER" id="PTHR43429">
    <property type="entry name" value="PYRIDINE NUCLEOTIDE-DISULFIDE OXIDOREDUCTASE DOMAIN-CONTAINING"/>
    <property type="match status" value="1"/>
</dbReference>
<dbReference type="CDD" id="cd00207">
    <property type="entry name" value="fer2"/>
    <property type="match status" value="1"/>
</dbReference>
<dbReference type="PANTHER" id="PTHR43429:SF3">
    <property type="entry name" value="NITRITE REDUCTASE [NAD(P)H]"/>
    <property type="match status" value="1"/>
</dbReference>
<organism evidence="8 9">
    <name type="scientific">Pseudaquabacterium rugosum</name>
    <dbReference type="NCBI Taxonomy" id="2984194"/>
    <lineage>
        <taxon>Bacteria</taxon>
        <taxon>Pseudomonadati</taxon>
        <taxon>Pseudomonadota</taxon>
        <taxon>Betaproteobacteria</taxon>
        <taxon>Burkholderiales</taxon>
        <taxon>Sphaerotilaceae</taxon>
        <taxon>Pseudaquabacterium</taxon>
    </lineage>
</organism>
<feature type="transmembrane region" description="Helical" evidence="6">
    <location>
        <begin position="171"/>
        <end position="190"/>
    </location>
</feature>
<reference evidence="8 9" key="1">
    <citation type="submission" date="2024-04" db="EMBL/GenBank/DDBJ databases">
        <title>Novel species of the genus Ideonella isolated from streams.</title>
        <authorList>
            <person name="Lu H."/>
        </authorList>
    </citation>
    <scope>NUCLEOTIDE SEQUENCE [LARGE SCALE GENOMIC DNA]</scope>
    <source>
        <strain evidence="8 9">BYS139W</strain>
    </source>
</reference>
<feature type="domain" description="2Fe-2S ferredoxin-type" evidence="7">
    <location>
        <begin position="443"/>
        <end position="542"/>
    </location>
</feature>
<keyword evidence="4" id="KW-0274">FAD</keyword>
<feature type="transmembrane region" description="Helical" evidence="6">
    <location>
        <begin position="93"/>
        <end position="114"/>
    </location>
</feature>
<dbReference type="SUPFAM" id="SSF54292">
    <property type="entry name" value="2Fe-2S ferredoxin-like"/>
    <property type="match status" value="1"/>
</dbReference>
<dbReference type="Gene3D" id="3.10.20.30">
    <property type="match status" value="1"/>
</dbReference>
<dbReference type="RefSeq" id="WP_341376510.1">
    <property type="nucleotide sequence ID" value="NZ_JBBUTF010000029.1"/>
</dbReference>
<dbReference type="SUPFAM" id="SSF51905">
    <property type="entry name" value="FAD/NAD(P)-binding domain"/>
    <property type="match status" value="2"/>
</dbReference>
<dbReference type="PRINTS" id="PR00368">
    <property type="entry name" value="FADPNR"/>
</dbReference>